<reference evidence="3" key="1">
    <citation type="submission" date="2017-05" db="EMBL/GenBank/DDBJ databases">
        <authorList>
            <person name="Rodrigo-Torres L."/>
            <person name="Arahal R. D."/>
            <person name="Lucena T."/>
        </authorList>
    </citation>
    <scope>NUCLEOTIDE SEQUENCE [LARGE SCALE GENOMIC DNA]</scope>
    <source>
        <strain evidence="3">CECT 8649</strain>
    </source>
</reference>
<dbReference type="InterPro" id="IPR029021">
    <property type="entry name" value="Prot-tyrosine_phosphatase-like"/>
</dbReference>
<proteinExistence type="predicted"/>
<dbReference type="Proteomes" id="UP000225972">
    <property type="component" value="Unassembled WGS sequence"/>
</dbReference>
<evidence type="ECO:0000313" key="2">
    <source>
        <dbReference type="EMBL" id="SMX27323.1"/>
    </source>
</evidence>
<dbReference type="RefSeq" id="WP_099244825.1">
    <property type="nucleotide sequence ID" value="NZ_FXXP01000001.1"/>
</dbReference>
<sequence>MLAKLWTKLDDAERRLRRSFGKDISTPSARRWAKLHYHLFDHAFLRVFWTNFYQVAPNVWRSNQPTHARFEKYAQMGIKTVINLRGEDKFSYYLFEKESCEQLGLALVNAKLWARNAASARKIIPVIDALREAERPMMFHCKSGADRAGFVAAMYLMIFEGASVQEAKKQLSLKYIHLDFTKTGVQDYILCVYEARLQLGDIGFEDWIRTEYAATSIQEGWDNKVPELEIAKNLMTLEQTNA</sequence>
<name>A0A238JAC3_9RHOB</name>
<feature type="domain" description="Tyrosine specific protein phosphatases" evidence="1">
    <location>
        <begin position="121"/>
        <end position="171"/>
    </location>
</feature>
<protein>
    <submittedName>
        <fullName evidence="2">Dual specificity phosphatase, catalytic domain</fullName>
    </submittedName>
</protein>
<organism evidence="2 3">
    <name type="scientific">Pelagimonas phthalicica</name>
    <dbReference type="NCBI Taxonomy" id="1037362"/>
    <lineage>
        <taxon>Bacteria</taxon>
        <taxon>Pseudomonadati</taxon>
        <taxon>Pseudomonadota</taxon>
        <taxon>Alphaproteobacteria</taxon>
        <taxon>Rhodobacterales</taxon>
        <taxon>Roseobacteraceae</taxon>
        <taxon>Pelagimonas</taxon>
    </lineage>
</organism>
<evidence type="ECO:0000259" key="1">
    <source>
        <dbReference type="PROSITE" id="PS50056"/>
    </source>
</evidence>
<dbReference type="EMBL" id="FXXP01000001">
    <property type="protein sequence ID" value="SMX27323.1"/>
    <property type="molecule type" value="Genomic_DNA"/>
</dbReference>
<gene>
    <name evidence="2" type="ORF">TRP8649_01426</name>
</gene>
<dbReference type="PROSITE" id="PS50056">
    <property type="entry name" value="TYR_PHOSPHATASE_2"/>
    <property type="match status" value="1"/>
</dbReference>
<dbReference type="SUPFAM" id="SSF52799">
    <property type="entry name" value="(Phosphotyrosine protein) phosphatases II"/>
    <property type="match status" value="1"/>
</dbReference>
<dbReference type="InterPro" id="IPR000387">
    <property type="entry name" value="Tyr_Pase_dom"/>
</dbReference>
<dbReference type="OrthoDB" id="9814896at2"/>
<dbReference type="Pfam" id="PF22741">
    <property type="entry name" value="PTP-NADK"/>
    <property type="match status" value="1"/>
</dbReference>
<accession>A0A238JAC3</accession>
<dbReference type="Gene3D" id="3.90.190.10">
    <property type="entry name" value="Protein tyrosine phosphatase superfamily"/>
    <property type="match status" value="1"/>
</dbReference>
<keyword evidence="3" id="KW-1185">Reference proteome</keyword>
<dbReference type="InterPro" id="IPR055214">
    <property type="entry name" value="PTP-NADK"/>
</dbReference>
<evidence type="ECO:0000313" key="3">
    <source>
        <dbReference type="Proteomes" id="UP000225972"/>
    </source>
</evidence>
<dbReference type="AlphaFoldDB" id="A0A238JAC3"/>